<dbReference type="AlphaFoldDB" id="A0A165FYF6"/>
<dbReference type="RefSeq" id="WP_066610027.1">
    <property type="nucleotide sequence ID" value="NZ_LQQU01000006.1"/>
</dbReference>
<proteinExistence type="predicted"/>
<keyword evidence="2" id="KW-1185">Reference proteome</keyword>
<sequence length="85" mass="9591">MMMDKSVEVMTEELVYWLRYNPRAVEALHAAVQSKDSGGFMLFIPKSPMVRLHACGWALPAHEAEHADATARFCPRCGVRRQAES</sequence>
<name>A0A165FYF6_9NEIS</name>
<reference evidence="2" key="1">
    <citation type="submission" date="2016-01" db="EMBL/GenBank/DDBJ databases">
        <title>Draft genome of Chromobacterium sp. F49.</title>
        <authorList>
            <person name="Hong K.W."/>
        </authorList>
    </citation>
    <scope>NUCLEOTIDE SEQUENCE [LARGE SCALE GENOMIC DNA]</scope>
    <source>
        <strain evidence="2">CN10</strain>
    </source>
</reference>
<dbReference type="Proteomes" id="UP000076625">
    <property type="component" value="Unassembled WGS sequence"/>
</dbReference>
<dbReference type="EMBL" id="LQQU01000006">
    <property type="protein sequence ID" value="KZE34574.1"/>
    <property type="molecule type" value="Genomic_DNA"/>
</dbReference>
<organism evidence="1 2">
    <name type="scientific">Crenobacter luteus</name>
    <dbReference type="NCBI Taxonomy" id="1452487"/>
    <lineage>
        <taxon>Bacteria</taxon>
        <taxon>Pseudomonadati</taxon>
        <taxon>Pseudomonadota</taxon>
        <taxon>Betaproteobacteria</taxon>
        <taxon>Neisseriales</taxon>
        <taxon>Neisseriaceae</taxon>
        <taxon>Crenobacter</taxon>
    </lineage>
</organism>
<comment type="caution">
    <text evidence="1">The sequence shown here is derived from an EMBL/GenBank/DDBJ whole genome shotgun (WGS) entry which is preliminary data.</text>
</comment>
<accession>A0A165FYF6</accession>
<dbReference type="OrthoDB" id="5946411at2"/>
<evidence type="ECO:0000313" key="2">
    <source>
        <dbReference type="Proteomes" id="UP000076625"/>
    </source>
</evidence>
<protein>
    <submittedName>
        <fullName evidence="1">Uncharacterized protein</fullName>
    </submittedName>
</protein>
<evidence type="ECO:0000313" key="1">
    <source>
        <dbReference type="EMBL" id="KZE34574.1"/>
    </source>
</evidence>
<dbReference type="STRING" id="1452487.AVW16_06015"/>
<gene>
    <name evidence="1" type="ORF">AVW16_06015</name>
</gene>